<sequence length="85" mass="9144">MAHDPSPARRLRWAVRGALILAFVAMVLGGLFTAVIGLFTGQLSPDAGWEQWLSVLLPSILIWGIGALPFGAALGFFASHIWREG</sequence>
<evidence type="ECO:0000313" key="2">
    <source>
        <dbReference type="EMBL" id="PMP74264.1"/>
    </source>
</evidence>
<keyword evidence="1" id="KW-0812">Transmembrane</keyword>
<keyword evidence="1" id="KW-1133">Transmembrane helix</keyword>
<name>A0A2J6WU51_9CHLR</name>
<keyword evidence="1" id="KW-0472">Membrane</keyword>
<evidence type="ECO:0000256" key="1">
    <source>
        <dbReference type="SAM" id="Phobius"/>
    </source>
</evidence>
<protein>
    <submittedName>
        <fullName evidence="2">Uncharacterized protein</fullName>
    </submittedName>
</protein>
<organism evidence="2 3">
    <name type="scientific">Chloroflexus aggregans</name>
    <dbReference type="NCBI Taxonomy" id="152260"/>
    <lineage>
        <taxon>Bacteria</taxon>
        <taxon>Bacillati</taxon>
        <taxon>Chloroflexota</taxon>
        <taxon>Chloroflexia</taxon>
        <taxon>Chloroflexales</taxon>
        <taxon>Chloroflexineae</taxon>
        <taxon>Chloroflexaceae</taxon>
        <taxon>Chloroflexus</taxon>
    </lineage>
</organism>
<comment type="caution">
    <text evidence="2">The sequence shown here is derived from an EMBL/GenBank/DDBJ whole genome shotgun (WGS) entry which is preliminary data.</text>
</comment>
<dbReference type="EMBL" id="PNIQ01001020">
    <property type="protein sequence ID" value="PMP74264.1"/>
    <property type="molecule type" value="Genomic_DNA"/>
</dbReference>
<gene>
    <name evidence="2" type="ORF">C0184_15265</name>
</gene>
<feature type="transmembrane region" description="Helical" evidence="1">
    <location>
        <begin position="18"/>
        <end position="40"/>
    </location>
</feature>
<dbReference type="AlphaFoldDB" id="A0A2J6WU51"/>
<accession>A0A2J6WU51</accession>
<dbReference type="Proteomes" id="UP000243376">
    <property type="component" value="Unassembled WGS sequence"/>
</dbReference>
<reference evidence="2 3" key="1">
    <citation type="submission" date="2018-01" db="EMBL/GenBank/DDBJ databases">
        <title>Metagenomic assembled genomes from two thermal pools in the Uzon Caldera, Kamchatka, Russia.</title>
        <authorList>
            <person name="Wilkins L."/>
            <person name="Ettinger C."/>
        </authorList>
    </citation>
    <scope>NUCLEOTIDE SEQUENCE [LARGE SCALE GENOMIC DNA]</scope>
    <source>
        <strain evidence="2">ZAV-02</strain>
    </source>
</reference>
<feature type="transmembrane region" description="Helical" evidence="1">
    <location>
        <begin position="60"/>
        <end position="82"/>
    </location>
</feature>
<proteinExistence type="predicted"/>
<evidence type="ECO:0000313" key="3">
    <source>
        <dbReference type="Proteomes" id="UP000243376"/>
    </source>
</evidence>